<proteinExistence type="predicted"/>
<sequence length="187" mass="22680">MYNKNNNLDDLKHDDRSTYNSVIAIQENEELSFSKKKLRKRVMFESWEEALDVIKIYAQQEEFKLRKGCSKKTSDRPTKDNPHSIIYITTLKNMHNHTLSPNREKFFNSIEFTQKIYKYIEFYINMIKLKLLQIKKALEKEFPNHKFYFSKVHKATAKFYCEKWKDISNDTAFLYEDLLRKKKEDPR</sequence>
<keyword evidence="2" id="KW-1185">Reference proteome</keyword>
<gene>
    <name evidence="1" type="ORF">RPERSI_LOCUS7977</name>
</gene>
<protein>
    <submittedName>
        <fullName evidence="1">9889_t:CDS:1</fullName>
    </submittedName>
</protein>
<reference evidence="1" key="1">
    <citation type="submission" date="2021-06" db="EMBL/GenBank/DDBJ databases">
        <authorList>
            <person name="Kallberg Y."/>
            <person name="Tangrot J."/>
            <person name="Rosling A."/>
        </authorList>
    </citation>
    <scope>NUCLEOTIDE SEQUENCE</scope>
    <source>
        <strain evidence="1">MA461A</strain>
    </source>
</reference>
<comment type="caution">
    <text evidence="1">The sequence shown here is derived from an EMBL/GenBank/DDBJ whole genome shotgun (WGS) entry which is preliminary data.</text>
</comment>
<organism evidence="1 2">
    <name type="scientific">Racocetra persica</name>
    <dbReference type="NCBI Taxonomy" id="160502"/>
    <lineage>
        <taxon>Eukaryota</taxon>
        <taxon>Fungi</taxon>
        <taxon>Fungi incertae sedis</taxon>
        <taxon>Mucoromycota</taxon>
        <taxon>Glomeromycotina</taxon>
        <taxon>Glomeromycetes</taxon>
        <taxon>Diversisporales</taxon>
        <taxon>Gigasporaceae</taxon>
        <taxon>Racocetra</taxon>
    </lineage>
</organism>
<dbReference type="EMBL" id="CAJVQC010014006">
    <property type="protein sequence ID" value="CAG8653486.1"/>
    <property type="molecule type" value="Genomic_DNA"/>
</dbReference>
<evidence type="ECO:0000313" key="2">
    <source>
        <dbReference type="Proteomes" id="UP000789920"/>
    </source>
</evidence>
<name>A0ACA9NGL8_9GLOM</name>
<evidence type="ECO:0000313" key="1">
    <source>
        <dbReference type="EMBL" id="CAG8653486.1"/>
    </source>
</evidence>
<accession>A0ACA9NGL8</accession>
<dbReference type="Proteomes" id="UP000789920">
    <property type="component" value="Unassembled WGS sequence"/>
</dbReference>